<dbReference type="PANTHER" id="PTHR11557:SF0">
    <property type="entry name" value="PORPHOBILINOGEN DEAMINASE"/>
    <property type="match status" value="1"/>
</dbReference>
<dbReference type="AlphaFoldDB" id="B9L0Q4"/>
<dbReference type="InterPro" id="IPR022418">
    <property type="entry name" value="Porphobilinogen_deaminase_C"/>
</dbReference>
<dbReference type="PANTHER" id="PTHR11557">
    <property type="entry name" value="PORPHOBILINOGEN DEAMINASE"/>
    <property type="match status" value="1"/>
</dbReference>
<evidence type="ECO:0000313" key="12">
    <source>
        <dbReference type="EMBL" id="ACM05125.1"/>
    </source>
</evidence>
<dbReference type="PROSITE" id="PS00533">
    <property type="entry name" value="PORPHOBILINOGEN_DEAM"/>
    <property type="match status" value="1"/>
</dbReference>
<dbReference type="InterPro" id="IPR036108">
    <property type="entry name" value="4pyrrol_syn_uPrphyn_synt_sf"/>
</dbReference>
<evidence type="ECO:0000256" key="5">
    <source>
        <dbReference type="ARBA" id="ARBA00022679"/>
    </source>
</evidence>
<dbReference type="Gene3D" id="3.40.190.10">
    <property type="entry name" value="Periplasmic binding protein-like II"/>
    <property type="match status" value="2"/>
</dbReference>
<protein>
    <recommendedName>
        <fullName evidence="8">Porphobilinogen deaminase</fullName>
        <shortName evidence="8">PBG</shortName>
        <ecNumber evidence="8">2.5.1.61</ecNumber>
    </recommendedName>
    <alternativeName>
        <fullName evidence="8">Hydroxymethylbilane synthase</fullName>
        <shortName evidence="8">HMBS</shortName>
    </alternativeName>
    <alternativeName>
        <fullName evidence="8">Pre-uroporphyrinogen synthase</fullName>
    </alternativeName>
</protein>
<reference evidence="12 13" key="1">
    <citation type="journal article" date="2009" name="PLoS ONE">
        <title>Complete genome sequence of the aerobic CO-oxidizing thermophile Thermomicrobium roseum.</title>
        <authorList>
            <person name="Wu D."/>
            <person name="Raymond J."/>
            <person name="Wu M."/>
            <person name="Chatterji S."/>
            <person name="Ren Q."/>
            <person name="Graham J.E."/>
            <person name="Bryant D.A."/>
            <person name="Robb F."/>
            <person name="Colman A."/>
            <person name="Tallon L.J."/>
            <person name="Badger J.H."/>
            <person name="Madupu R."/>
            <person name="Ward N.L."/>
            <person name="Eisen J.A."/>
        </authorList>
    </citation>
    <scope>NUCLEOTIDE SEQUENCE [LARGE SCALE GENOMIC DNA]</scope>
    <source>
        <strain evidence="13">ATCC 27502 / DSM 5159 / P-2</strain>
    </source>
</reference>
<dbReference type="Proteomes" id="UP000000447">
    <property type="component" value="Chromosome"/>
</dbReference>
<dbReference type="CDD" id="cd06578">
    <property type="entry name" value="HemD"/>
    <property type="match status" value="1"/>
</dbReference>
<dbReference type="SUPFAM" id="SSF69618">
    <property type="entry name" value="HemD-like"/>
    <property type="match status" value="1"/>
</dbReference>
<evidence type="ECO:0000259" key="10">
    <source>
        <dbReference type="Pfam" id="PF02602"/>
    </source>
</evidence>
<keyword evidence="13" id="KW-1185">Reference proteome</keyword>
<dbReference type="InterPro" id="IPR022419">
    <property type="entry name" value="Porphobilin_deaminase_cofac_BS"/>
</dbReference>
<dbReference type="RefSeq" id="WP_015922078.1">
    <property type="nucleotide sequence ID" value="NC_011959.1"/>
</dbReference>
<evidence type="ECO:0000256" key="3">
    <source>
        <dbReference type="ARBA" id="ARBA00005638"/>
    </source>
</evidence>
<feature type="modified residue" description="S-(dipyrrolylmethanemethyl)cysteine" evidence="8">
    <location>
        <position position="240"/>
    </location>
</feature>
<dbReference type="Pfam" id="PF03900">
    <property type="entry name" value="Porphobil_deamC"/>
    <property type="match status" value="1"/>
</dbReference>
<evidence type="ECO:0000256" key="8">
    <source>
        <dbReference type="HAMAP-Rule" id="MF_00260"/>
    </source>
</evidence>
<comment type="miscellaneous">
    <text evidence="8">The porphobilinogen subunits are added to the dipyrromethane group.</text>
</comment>
<feature type="domain" description="Porphobilinogen deaminase N-terminal" evidence="9">
    <location>
        <begin position="5"/>
        <end position="210"/>
    </location>
</feature>
<dbReference type="SUPFAM" id="SSF54782">
    <property type="entry name" value="Porphobilinogen deaminase (hydroxymethylbilane synthase), C-terminal domain"/>
    <property type="match status" value="1"/>
</dbReference>
<evidence type="ECO:0000259" key="9">
    <source>
        <dbReference type="Pfam" id="PF01379"/>
    </source>
</evidence>
<evidence type="ECO:0000259" key="11">
    <source>
        <dbReference type="Pfam" id="PF03900"/>
    </source>
</evidence>
<dbReference type="Pfam" id="PF01379">
    <property type="entry name" value="Porphobil_deam"/>
    <property type="match status" value="1"/>
</dbReference>
<dbReference type="Gene3D" id="3.30.160.40">
    <property type="entry name" value="Porphobilinogen deaminase, C-terminal domain"/>
    <property type="match status" value="1"/>
</dbReference>
<name>B9L0Q4_THERP</name>
<evidence type="ECO:0000256" key="2">
    <source>
        <dbReference type="ARBA" id="ARBA00004735"/>
    </source>
</evidence>
<dbReference type="HAMAP" id="MF_00260">
    <property type="entry name" value="Porphobil_deam"/>
    <property type="match status" value="1"/>
</dbReference>
<feature type="domain" description="Tetrapyrrole biosynthesis uroporphyrinogen III synthase" evidence="10">
    <location>
        <begin position="324"/>
        <end position="550"/>
    </location>
</feature>
<sequence length="560" mass="60177">MAARIRIGSRGSTLALAQTEEVVERLRRLVPECSVTVVPIVTTGDRDRATSLTVLGGSGVFAKELHEALLAGTIDLAVHSAKDLPTQLPPGLVLVAVLAREDARDVLVTSPPRKLGELPAGARVGTSSRRRQALLQRARPDLIVVDIRGNVDTRLRKLREGIVDALVLGAAGLRRLSQADLVAEYLDPDEFVPAPGQGALAVVARESDGRLELLSRLDEPLVHEAVAVERAFLAAFGSGCSVPLGAYATIAGNRLRFRIAVLLPDGRFISQCLDWPREEAIERARELGLTLATREKPHVSQRTTDPLRGRRVLLVRPAGQETFLVERLRALGAEAVIHPLIRILPPEDWGPLDAALADLARFDWVVFTSANGVRATLERLRLLGGGSELLREKRLAAIGPATARALREYELEPDIVPDKFIAEAVAAQLIARGVAGARVLVARAAEAREILPRRLEEAGATVVVVPAYRTELLPLDEAIQAALEAGTIDWIFLTASSTARALAAALGDIKRLSDRIRIAAIGPVTAGTARELGLRVDVVADTYTAEGLIEAVVRAERSRG</sequence>
<keyword evidence="6 8" id="KW-0627">Porphyrin biosynthesis</keyword>
<dbReference type="GO" id="GO:0004852">
    <property type="term" value="F:uroporphyrinogen-III synthase activity"/>
    <property type="evidence" value="ECO:0007669"/>
    <property type="project" value="InterPro"/>
</dbReference>
<comment type="function">
    <text evidence="1 8">Tetrapolymerization of the monopyrrole PBG into the hydroxymethylbilane pre-uroporphyrinogen in several discrete steps.</text>
</comment>
<dbReference type="EC" id="2.5.1.61" evidence="8"/>
<keyword evidence="5 8" id="KW-0808">Transferase</keyword>
<dbReference type="eggNOG" id="COG0181">
    <property type="taxonomic scope" value="Bacteria"/>
</dbReference>
<proteinExistence type="inferred from homology"/>
<comment type="catalytic activity">
    <reaction evidence="7 8">
        <text>4 porphobilinogen + H2O = hydroxymethylbilane + 4 NH4(+)</text>
        <dbReference type="Rhea" id="RHEA:13185"/>
        <dbReference type="ChEBI" id="CHEBI:15377"/>
        <dbReference type="ChEBI" id="CHEBI:28938"/>
        <dbReference type="ChEBI" id="CHEBI:57845"/>
        <dbReference type="ChEBI" id="CHEBI:58126"/>
        <dbReference type="EC" id="2.5.1.61"/>
    </reaction>
</comment>
<evidence type="ECO:0000256" key="1">
    <source>
        <dbReference type="ARBA" id="ARBA00002869"/>
    </source>
</evidence>
<evidence type="ECO:0000313" key="13">
    <source>
        <dbReference type="Proteomes" id="UP000000447"/>
    </source>
</evidence>
<dbReference type="Gene3D" id="3.40.50.10090">
    <property type="match status" value="2"/>
</dbReference>
<accession>B9L0Q4</accession>
<dbReference type="OrthoDB" id="9810298at2"/>
<dbReference type="STRING" id="309801.trd_1125"/>
<comment type="similarity">
    <text evidence="3 8">Belongs to the HMBS family.</text>
</comment>
<dbReference type="NCBIfam" id="TIGR00212">
    <property type="entry name" value="hemC"/>
    <property type="match status" value="1"/>
</dbReference>
<feature type="domain" description="Porphobilinogen deaminase C-terminal" evidence="11">
    <location>
        <begin position="225"/>
        <end position="293"/>
    </location>
</feature>
<dbReference type="HOGENOM" id="CLU_036069_0_0_0"/>
<dbReference type="eggNOG" id="COG1587">
    <property type="taxonomic scope" value="Bacteria"/>
</dbReference>
<comment type="pathway">
    <text evidence="2 8">Porphyrin-containing compound metabolism; protoporphyrin-IX biosynthesis; coproporphyrinogen-III from 5-aminolevulinate: step 2/4.</text>
</comment>
<dbReference type="PRINTS" id="PR00151">
    <property type="entry name" value="PORPHBDMNASE"/>
</dbReference>
<dbReference type="InterPro" id="IPR003754">
    <property type="entry name" value="4pyrrol_synth_uPrphyn_synth"/>
</dbReference>
<evidence type="ECO:0000256" key="7">
    <source>
        <dbReference type="ARBA" id="ARBA00048169"/>
    </source>
</evidence>
<dbReference type="GO" id="GO:0005737">
    <property type="term" value="C:cytoplasm"/>
    <property type="evidence" value="ECO:0007669"/>
    <property type="project" value="UniProtKB-UniRule"/>
</dbReference>
<dbReference type="FunFam" id="3.40.190.10:FF:000005">
    <property type="entry name" value="Porphobilinogen deaminase"/>
    <property type="match status" value="1"/>
</dbReference>
<evidence type="ECO:0000256" key="4">
    <source>
        <dbReference type="ARBA" id="ARBA00011245"/>
    </source>
</evidence>
<dbReference type="UniPathway" id="UPA00251">
    <property type="reaction ID" value="UER00319"/>
</dbReference>
<dbReference type="EMBL" id="CP001275">
    <property type="protein sequence ID" value="ACM05125.1"/>
    <property type="molecule type" value="Genomic_DNA"/>
</dbReference>
<dbReference type="KEGG" id="tro:trd_1125"/>
<evidence type="ECO:0000256" key="6">
    <source>
        <dbReference type="ARBA" id="ARBA00023244"/>
    </source>
</evidence>
<dbReference type="Pfam" id="PF02602">
    <property type="entry name" value="HEM4"/>
    <property type="match status" value="1"/>
</dbReference>
<gene>
    <name evidence="12" type="primary">hemD</name>
    <name evidence="8" type="synonym">hemC</name>
    <name evidence="12" type="ordered locus">trd_1125</name>
</gene>
<comment type="cofactor">
    <cofactor evidence="8">
        <name>dipyrromethane</name>
        <dbReference type="ChEBI" id="CHEBI:60342"/>
    </cofactor>
    <text evidence="8">Binds 1 dipyrromethane group covalently.</text>
</comment>
<dbReference type="GO" id="GO:0004418">
    <property type="term" value="F:hydroxymethylbilane synthase activity"/>
    <property type="evidence" value="ECO:0007669"/>
    <property type="project" value="UniProtKB-UniRule"/>
</dbReference>
<dbReference type="GO" id="GO:0006782">
    <property type="term" value="P:protoporphyrinogen IX biosynthetic process"/>
    <property type="evidence" value="ECO:0007669"/>
    <property type="project" value="UniProtKB-UniRule"/>
</dbReference>
<comment type="subunit">
    <text evidence="4 8">Monomer.</text>
</comment>
<organism evidence="12 13">
    <name type="scientific">Thermomicrobium roseum (strain ATCC 27502 / DSM 5159 / P-2)</name>
    <dbReference type="NCBI Taxonomy" id="309801"/>
    <lineage>
        <taxon>Bacteria</taxon>
        <taxon>Pseudomonadati</taxon>
        <taxon>Thermomicrobiota</taxon>
        <taxon>Thermomicrobia</taxon>
        <taxon>Thermomicrobiales</taxon>
        <taxon>Thermomicrobiaceae</taxon>
        <taxon>Thermomicrobium</taxon>
    </lineage>
</organism>
<dbReference type="SUPFAM" id="SSF53850">
    <property type="entry name" value="Periplasmic binding protein-like II"/>
    <property type="match status" value="1"/>
</dbReference>
<dbReference type="InterPro" id="IPR022417">
    <property type="entry name" value="Porphobilin_deaminase_N"/>
</dbReference>
<dbReference type="InterPro" id="IPR036803">
    <property type="entry name" value="Porphobilinogen_deaminase_C_sf"/>
</dbReference>
<dbReference type="InterPro" id="IPR000860">
    <property type="entry name" value="HemC"/>
</dbReference>